<evidence type="ECO:0000259" key="10">
    <source>
        <dbReference type="PROSITE" id="PS50850"/>
    </source>
</evidence>
<feature type="transmembrane region" description="Helical" evidence="9">
    <location>
        <begin position="68"/>
        <end position="86"/>
    </location>
</feature>
<feature type="transmembrane region" description="Helical" evidence="9">
    <location>
        <begin position="435"/>
        <end position="454"/>
    </location>
</feature>
<feature type="domain" description="Major facilitator superfamily (MFS) profile" evidence="10">
    <location>
        <begin position="73"/>
        <end position="528"/>
    </location>
</feature>
<evidence type="ECO:0000256" key="9">
    <source>
        <dbReference type="SAM" id="Phobius"/>
    </source>
</evidence>
<feature type="compositionally biased region" description="Polar residues" evidence="8">
    <location>
        <begin position="560"/>
        <end position="571"/>
    </location>
</feature>
<sequence>MARDEQRVQHVEDEQLDPISSANTAELSPSDKEDTQHVDTVNTAELPMTMAEGVSYGKSGIAGIAGSPYILGAAFMASLGGFSFGYDQGVISIINVMPQFHEQFPRISPEDPQSAFWKGLNTGLLELGCFIGCFFMPWLCDKYSRKWAITIMVCFFNAGGIIMTAAHDYGTLAFGRFFGGLGTGTLALGAPLYISEIAPPNLRGTLLVLQSISIVSGVVISFFITYGTRNMPGEISFRLPFGLQLVSSTILGVMIHFFPYSPRWLCLRNRSDDALKALSRLRRLPETDDRIQTELQGIEAEIELQMTMQERAHPGKTGFKLEVLLWTDLFKKKLWRRTIVAVGVAFFQQFSGINAFIYYAPTLFQSLGADYEMSLILSGILNIIQLIAVLICFLIIDSLGRRPLAIWGAVLACCACIVIAGLVGQYSDDWENNTAAGWVAVAMAFLFMLFYGVSYSPLGWALSSEVYSTTTRAKGVAVATATVWICNFIVGVITPPMIESAGFGTYIFYGGWCGLAAVWAYFFVPETKGKTLEEMDAVFKDASAQQEKEMMKQAARRRSTAASGVRQTSHVGDNKEFA</sequence>
<feature type="transmembrane region" description="Helical" evidence="9">
    <location>
        <begin position="206"/>
        <end position="227"/>
    </location>
</feature>
<dbReference type="PANTHER" id="PTHR48022:SF14">
    <property type="entry name" value="MAJOR FACILITATOR SUPERFAMILY (MFS) PROFILE DOMAIN-CONTAINING PROTEIN-RELATED"/>
    <property type="match status" value="1"/>
</dbReference>
<feature type="transmembrane region" description="Helical" evidence="9">
    <location>
        <begin position="173"/>
        <end position="194"/>
    </location>
</feature>
<feature type="compositionally biased region" description="Polar residues" evidence="8">
    <location>
        <begin position="18"/>
        <end position="27"/>
    </location>
</feature>
<evidence type="ECO:0000313" key="11">
    <source>
        <dbReference type="EMBL" id="KAK5100027.1"/>
    </source>
</evidence>
<dbReference type="Proteomes" id="UP001345013">
    <property type="component" value="Unassembled WGS sequence"/>
</dbReference>
<reference evidence="11 12" key="1">
    <citation type="submission" date="2023-08" db="EMBL/GenBank/DDBJ databases">
        <title>Black Yeasts Isolated from many extreme environments.</title>
        <authorList>
            <person name="Coleine C."/>
            <person name="Stajich J.E."/>
            <person name="Selbmann L."/>
        </authorList>
    </citation>
    <scope>NUCLEOTIDE SEQUENCE [LARGE SCALE GENOMIC DNA]</scope>
    <source>
        <strain evidence="11 12">CCFEE 5885</strain>
    </source>
</reference>
<dbReference type="PROSITE" id="PS50850">
    <property type="entry name" value="MFS"/>
    <property type="match status" value="1"/>
</dbReference>
<feature type="transmembrane region" description="Helical" evidence="9">
    <location>
        <begin position="506"/>
        <end position="524"/>
    </location>
</feature>
<feature type="compositionally biased region" description="Basic and acidic residues" evidence="8">
    <location>
        <begin position="1"/>
        <end position="13"/>
    </location>
</feature>
<keyword evidence="5 9" id="KW-1133">Transmembrane helix</keyword>
<feature type="region of interest" description="Disordered" evidence="8">
    <location>
        <begin position="1"/>
        <end position="37"/>
    </location>
</feature>
<dbReference type="InterPro" id="IPR005829">
    <property type="entry name" value="Sugar_transporter_CS"/>
</dbReference>
<evidence type="ECO:0000256" key="7">
    <source>
        <dbReference type="RuleBase" id="RU003346"/>
    </source>
</evidence>
<dbReference type="InterPro" id="IPR020846">
    <property type="entry name" value="MFS_dom"/>
</dbReference>
<keyword evidence="3 7" id="KW-0813">Transport</keyword>
<evidence type="ECO:0000313" key="12">
    <source>
        <dbReference type="Proteomes" id="UP001345013"/>
    </source>
</evidence>
<dbReference type="EMBL" id="JAVRRG010000008">
    <property type="protein sequence ID" value="KAK5100027.1"/>
    <property type="molecule type" value="Genomic_DNA"/>
</dbReference>
<dbReference type="InterPro" id="IPR050360">
    <property type="entry name" value="MFS_Sugar_Transporters"/>
</dbReference>
<protein>
    <recommendedName>
        <fullName evidence="10">Major facilitator superfamily (MFS) profile domain-containing protein</fullName>
    </recommendedName>
</protein>
<evidence type="ECO:0000256" key="4">
    <source>
        <dbReference type="ARBA" id="ARBA00022692"/>
    </source>
</evidence>
<dbReference type="NCBIfam" id="TIGR00879">
    <property type="entry name" value="SP"/>
    <property type="match status" value="1"/>
</dbReference>
<comment type="similarity">
    <text evidence="2 7">Belongs to the major facilitator superfamily. Sugar transporter (TC 2.A.1.1) family.</text>
</comment>
<feature type="transmembrane region" description="Helical" evidence="9">
    <location>
        <begin position="403"/>
        <end position="423"/>
    </location>
</feature>
<evidence type="ECO:0000256" key="5">
    <source>
        <dbReference type="ARBA" id="ARBA00022989"/>
    </source>
</evidence>
<feature type="region of interest" description="Disordered" evidence="8">
    <location>
        <begin position="548"/>
        <end position="578"/>
    </location>
</feature>
<evidence type="ECO:0000256" key="3">
    <source>
        <dbReference type="ARBA" id="ARBA00022448"/>
    </source>
</evidence>
<dbReference type="InterPro" id="IPR003663">
    <property type="entry name" value="Sugar/inositol_transpt"/>
</dbReference>
<comment type="caution">
    <text evidence="11">The sequence shown here is derived from an EMBL/GenBank/DDBJ whole genome shotgun (WGS) entry which is preliminary data.</text>
</comment>
<dbReference type="SUPFAM" id="SSF103473">
    <property type="entry name" value="MFS general substrate transporter"/>
    <property type="match status" value="1"/>
</dbReference>
<dbReference type="PANTHER" id="PTHR48022">
    <property type="entry name" value="PLASTIDIC GLUCOSE TRANSPORTER 4"/>
    <property type="match status" value="1"/>
</dbReference>
<feature type="transmembrane region" description="Helical" evidence="9">
    <location>
        <begin position="339"/>
        <end position="361"/>
    </location>
</feature>
<accession>A0ABR0KLE5</accession>
<name>A0ABR0KLE5_9EURO</name>
<evidence type="ECO:0000256" key="6">
    <source>
        <dbReference type="ARBA" id="ARBA00023136"/>
    </source>
</evidence>
<feature type="transmembrane region" description="Helical" evidence="9">
    <location>
        <begin position="239"/>
        <end position="260"/>
    </location>
</feature>
<proteinExistence type="inferred from homology"/>
<feature type="transmembrane region" description="Helical" evidence="9">
    <location>
        <begin position="120"/>
        <end position="140"/>
    </location>
</feature>
<evidence type="ECO:0000256" key="1">
    <source>
        <dbReference type="ARBA" id="ARBA00004141"/>
    </source>
</evidence>
<feature type="transmembrane region" description="Helical" evidence="9">
    <location>
        <begin position="147"/>
        <end position="167"/>
    </location>
</feature>
<organism evidence="11 12">
    <name type="scientific">Lithohypha guttulata</name>
    <dbReference type="NCBI Taxonomy" id="1690604"/>
    <lineage>
        <taxon>Eukaryota</taxon>
        <taxon>Fungi</taxon>
        <taxon>Dikarya</taxon>
        <taxon>Ascomycota</taxon>
        <taxon>Pezizomycotina</taxon>
        <taxon>Eurotiomycetes</taxon>
        <taxon>Chaetothyriomycetidae</taxon>
        <taxon>Chaetothyriales</taxon>
        <taxon>Trichomeriaceae</taxon>
        <taxon>Lithohypha</taxon>
    </lineage>
</organism>
<dbReference type="Pfam" id="PF00083">
    <property type="entry name" value="Sugar_tr"/>
    <property type="match status" value="1"/>
</dbReference>
<feature type="transmembrane region" description="Helical" evidence="9">
    <location>
        <begin position="475"/>
        <end position="494"/>
    </location>
</feature>
<evidence type="ECO:0000256" key="2">
    <source>
        <dbReference type="ARBA" id="ARBA00010992"/>
    </source>
</evidence>
<feature type="transmembrane region" description="Helical" evidence="9">
    <location>
        <begin position="373"/>
        <end position="396"/>
    </location>
</feature>
<dbReference type="PRINTS" id="PR00171">
    <property type="entry name" value="SUGRTRNSPORT"/>
</dbReference>
<dbReference type="InterPro" id="IPR036259">
    <property type="entry name" value="MFS_trans_sf"/>
</dbReference>
<dbReference type="Gene3D" id="1.20.1250.20">
    <property type="entry name" value="MFS general substrate transporter like domains"/>
    <property type="match status" value="1"/>
</dbReference>
<keyword evidence="6 9" id="KW-0472">Membrane</keyword>
<keyword evidence="4 9" id="KW-0812">Transmembrane</keyword>
<gene>
    <name evidence="11" type="ORF">LTR24_001092</name>
</gene>
<dbReference type="InterPro" id="IPR005828">
    <property type="entry name" value="MFS_sugar_transport-like"/>
</dbReference>
<dbReference type="PROSITE" id="PS00217">
    <property type="entry name" value="SUGAR_TRANSPORT_2"/>
    <property type="match status" value="1"/>
</dbReference>
<evidence type="ECO:0000256" key="8">
    <source>
        <dbReference type="SAM" id="MobiDB-lite"/>
    </source>
</evidence>
<keyword evidence="12" id="KW-1185">Reference proteome</keyword>
<comment type="subcellular location">
    <subcellularLocation>
        <location evidence="1">Membrane</location>
        <topology evidence="1">Multi-pass membrane protein</topology>
    </subcellularLocation>
</comment>